<dbReference type="InterPro" id="IPR029069">
    <property type="entry name" value="HotDog_dom_sf"/>
</dbReference>
<gene>
    <name evidence="1" type="ORF">GCM10023333_36610</name>
</gene>
<dbReference type="RefSeq" id="WP_345336930.1">
    <property type="nucleotide sequence ID" value="NZ_BAABJZ010000102.1"/>
</dbReference>
<accession>A0ABP9FD37</accession>
<evidence type="ECO:0000313" key="2">
    <source>
        <dbReference type="Proteomes" id="UP001499988"/>
    </source>
</evidence>
<reference evidence="2" key="1">
    <citation type="journal article" date="2019" name="Int. J. Syst. Evol. Microbiol.">
        <title>The Global Catalogue of Microorganisms (GCM) 10K type strain sequencing project: providing services to taxonomists for standard genome sequencing and annotation.</title>
        <authorList>
            <consortium name="The Broad Institute Genomics Platform"/>
            <consortium name="The Broad Institute Genome Sequencing Center for Infectious Disease"/>
            <person name="Wu L."/>
            <person name="Ma J."/>
        </authorList>
    </citation>
    <scope>NUCLEOTIDE SEQUENCE [LARGE SCALE GENOMIC DNA]</scope>
    <source>
        <strain evidence="2">JCM 18401</strain>
    </source>
</reference>
<sequence>MTISIDARFNGPDGSGNGGYCAGRFAQAFAAETTRAVTVRLMAPPPLETALQLRRDAAQGQIWHGETQVASVAFADLSLTLPTPCTVAQACEASQGYVGFQAHPFPRCYVCGPDRAQGDGLRIFAGAVAGREMVAAPWQPYPDLAESSDRLAIEQIWAALDCPSYFGATLGEPGNPGLLGALTVQIHQRSLSVSERYLICAWPLGKERRKRFAGVALFSEAGVCLARGHSTWILLSPQAE</sequence>
<comment type="caution">
    <text evidence="1">The sequence shown here is derived from an EMBL/GenBank/DDBJ whole genome shotgun (WGS) entry which is preliminary data.</text>
</comment>
<dbReference type="Proteomes" id="UP001499988">
    <property type="component" value="Unassembled WGS sequence"/>
</dbReference>
<dbReference type="EMBL" id="BAABJZ010000102">
    <property type="protein sequence ID" value="GAA4899641.1"/>
    <property type="molecule type" value="Genomic_DNA"/>
</dbReference>
<organism evidence="1 2">
    <name type="scientific">Ferrimonas pelagia</name>
    <dbReference type="NCBI Taxonomy" id="1177826"/>
    <lineage>
        <taxon>Bacteria</taxon>
        <taxon>Pseudomonadati</taxon>
        <taxon>Pseudomonadota</taxon>
        <taxon>Gammaproteobacteria</taxon>
        <taxon>Alteromonadales</taxon>
        <taxon>Ferrimonadaceae</taxon>
        <taxon>Ferrimonas</taxon>
    </lineage>
</organism>
<name>A0ABP9FD37_9GAMM</name>
<protein>
    <submittedName>
        <fullName evidence="1">Uncharacterized protein</fullName>
    </submittedName>
</protein>
<dbReference type="Gene3D" id="3.10.129.10">
    <property type="entry name" value="Hotdog Thioesterase"/>
    <property type="match status" value="1"/>
</dbReference>
<dbReference type="SUPFAM" id="SSF54637">
    <property type="entry name" value="Thioesterase/thiol ester dehydrase-isomerase"/>
    <property type="match status" value="1"/>
</dbReference>
<evidence type="ECO:0000313" key="1">
    <source>
        <dbReference type="EMBL" id="GAA4899641.1"/>
    </source>
</evidence>
<proteinExistence type="predicted"/>
<keyword evidence="2" id="KW-1185">Reference proteome</keyword>